<evidence type="ECO:0000313" key="2">
    <source>
        <dbReference type="Proteomes" id="UP000221384"/>
    </source>
</evidence>
<reference evidence="1 2" key="1">
    <citation type="submission" date="2017-09" db="EMBL/GenBank/DDBJ databases">
        <authorList>
            <person name="Perez-Cataluna A."/>
            <person name="Figueras M.J."/>
            <person name="Salas-Masso N."/>
        </authorList>
    </citation>
    <scope>NUCLEOTIDE SEQUENCE [LARGE SCALE GENOMIC DNA]</scope>
    <source>
        <strain evidence="1 2">F138-33</strain>
    </source>
</reference>
<comment type="caution">
    <text evidence="1">The sequence shown here is derived from an EMBL/GenBank/DDBJ whole genome shotgun (WGS) entry which is preliminary data.</text>
</comment>
<proteinExistence type="predicted"/>
<organism evidence="1 2">
    <name type="scientific">Malaciobacter canalis</name>
    <dbReference type="NCBI Taxonomy" id="1912871"/>
    <lineage>
        <taxon>Bacteria</taxon>
        <taxon>Pseudomonadati</taxon>
        <taxon>Campylobacterota</taxon>
        <taxon>Epsilonproteobacteria</taxon>
        <taxon>Campylobacterales</taxon>
        <taxon>Arcobacteraceae</taxon>
        <taxon>Malaciobacter</taxon>
    </lineage>
</organism>
<gene>
    <name evidence="1" type="ORF">CPG37_04600</name>
</gene>
<dbReference type="Proteomes" id="UP000221384">
    <property type="component" value="Unassembled WGS sequence"/>
</dbReference>
<sequence length="175" mass="20296">MKIYNYNKETKEFTTQSTATSNPLEKGYLIPANATTKEPLSPKDGFAVCFNEETKEWEYIENNRGKTVYETSTKQELKVDYLGAIKNEHTLLKPTQFDKWDDVTKSWVEDKRAKNIVENNNIQREIDSLEKTLIRPLRELLSTSTTDKVKVAAQLKVDEIETKIKTLRSQFVNIE</sequence>
<protein>
    <recommendedName>
        <fullName evidence="3">Tail fiber assembly protein</fullName>
    </recommendedName>
</protein>
<dbReference type="RefSeq" id="WP_099334014.1">
    <property type="nucleotide sequence ID" value="NZ_CP042812.1"/>
</dbReference>
<keyword evidence="2" id="KW-1185">Reference proteome</keyword>
<name>A0ABX4LQX2_9BACT</name>
<evidence type="ECO:0000313" key="1">
    <source>
        <dbReference type="EMBL" id="PHO10332.1"/>
    </source>
</evidence>
<evidence type="ECO:0008006" key="3">
    <source>
        <dbReference type="Google" id="ProtNLM"/>
    </source>
</evidence>
<dbReference type="EMBL" id="NWVW01000004">
    <property type="protein sequence ID" value="PHO10332.1"/>
    <property type="molecule type" value="Genomic_DNA"/>
</dbReference>
<accession>A0ABX4LQX2</accession>